<dbReference type="RefSeq" id="XP_001581507.1">
    <property type="nucleotide sequence ID" value="XM_001581457.1"/>
</dbReference>
<evidence type="ECO:0000313" key="2">
    <source>
        <dbReference type="Proteomes" id="UP000001542"/>
    </source>
</evidence>
<dbReference type="Proteomes" id="UP000001542">
    <property type="component" value="Unassembled WGS sequence"/>
</dbReference>
<proteinExistence type="predicted"/>
<organism evidence="1 2">
    <name type="scientific">Trichomonas vaginalis (strain ATCC PRA-98 / G3)</name>
    <dbReference type="NCBI Taxonomy" id="412133"/>
    <lineage>
        <taxon>Eukaryota</taxon>
        <taxon>Metamonada</taxon>
        <taxon>Parabasalia</taxon>
        <taxon>Trichomonadida</taxon>
        <taxon>Trichomonadidae</taxon>
        <taxon>Trichomonas</taxon>
    </lineage>
</organism>
<dbReference type="VEuPathDB" id="TrichDB:TVAGG3_0966860"/>
<name>A2DGC5_TRIV3</name>
<dbReference type="PANTHER" id="PTHR45661:SF3">
    <property type="entry name" value="IG-LIKE DOMAIN-CONTAINING PROTEIN"/>
    <property type="match status" value="1"/>
</dbReference>
<dbReference type="SUPFAM" id="SSF52058">
    <property type="entry name" value="L domain-like"/>
    <property type="match status" value="1"/>
</dbReference>
<reference evidence="1" key="2">
    <citation type="journal article" date="2007" name="Science">
        <title>Draft genome sequence of the sexually transmitted pathogen Trichomonas vaginalis.</title>
        <authorList>
            <person name="Carlton J.M."/>
            <person name="Hirt R.P."/>
            <person name="Silva J.C."/>
            <person name="Delcher A.L."/>
            <person name="Schatz M."/>
            <person name="Zhao Q."/>
            <person name="Wortman J.R."/>
            <person name="Bidwell S.L."/>
            <person name="Alsmark U.C.M."/>
            <person name="Besteiro S."/>
            <person name="Sicheritz-Ponten T."/>
            <person name="Noel C.J."/>
            <person name="Dacks J.B."/>
            <person name="Foster P.G."/>
            <person name="Simillion C."/>
            <person name="Van de Peer Y."/>
            <person name="Miranda-Saavedra D."/>
            <person name="Barton G.J."/>
            <person name="Westrop G.D."/>
            <person name="Mueller S."/>
            <person name="Dessi D."/>
            <person name="Fiori P.L."/>
            <person name="Ren Q."/>
            <person name="Paulsen I."/>
            <person name="Zhang H."/>
            <person name="Bastida-Corcuera F.D."/>
            <person name="Simoes-Barbosa A."/>
            <person name="Brown M.T."/>
            <person name="Hayes R.D."/>
            <person name="Mukherjee M."/>
            <person name="Okumura C.Y."/>
            <person name="Schneider R."/>
            <person name="Smith A.J."/>
            <person name="Vanacova S."/>
            <person name="Villalvazo M."/>
            <person name="Haas B.J."/>
            <person name="Pertea M."/>
            <person name="Feldblyum T.V."/>
            <person name="Utterback T.R."/>
            <person name="Shu C.L."/>
            <person name="Osoegawa K."/>
            <person name="de Jong P.J."/>
            <person name="Hrdy I."/>
            <person name="Horvathova L."/>
            <person name="Zubacova Z."/>
            <person name="Dolezal P."/>
            <person name="Malik S.B."/>
            <person name="Logsdon J.M. Jr."/>
            <person name="Henze K."/>
            <person name="Gupta A."/>
            <person name="Wang C.C."/>
            <person name="Dunne R.L."/>
            <person name="Upcroft J.A."/>
            <person name="Upcroft P."/>
            <person name="White O."/>
            <person name="Salzberg S.L."/>
            <person name="Tang P."/>
            <person name="Chiu C.-H."/>
            <person name="Lee Y.-S."/>
            <person name="Embley T.M."/>
            <person name="Coombs G.H."/>
            <person name="Mottram J.C."/>
            <person name="Tachezy J."/>
            <person name="Fraser-Liggett C.M."/>
            <person name="Johnson P.J."/>
        </authorList>
    </citation>
    <scope>NUCLEOTIDE SEQUENCE [LARGE SCALE GENOMIC DNA]</scope>
    <source>
        <strain evidence="1">G3</strain>
    </source>
</reference>
<evidence type="ECO:0000313" key="1">
    <source>
        <dbReference type="EMBL" id="EAY20521.1"/>
    </source>
</evidence>
<dbReference type="AlphaFoldDB" id="A2DGC5"/>
<dbReference type="Pfam" id="PF13306">
    <property type="entry name" value="LRR_5"/>
    <property type="match status" value="1"/>
</dbReference>
<reference evidence="1" key="1">
    <citation type="submission" date="2006-10" db="EMBL/GenBank/DDBJ databases">
        <authorList>
            <person name="Amadeo P."/>
            <person name="Zhao Q."/>
            <person name="Wortman J."/>
            <person name="Fraser-Liggett C."/>
            <person name="Carlton J."/>
        </authorList>
    </citation>
    <scope>NUCLEOTIDE SEQUENCE</scope>
    <source>
        <strain evidence="1">G3</strain>
    </source>
</reference>
<accession>A2DGC5</accession>
<dbReference type="STRING" id="5722.A2DGC5"/>
<dbReference type="KEGG" id="tva:5466059"/>
<dbReference type="InterPro" id="IPR026906">
    <property type="entry name" value="LRR_5"/>
</dbReference>
<dbReference type="EMBL" id="DS113197">
    <property type="protein sequence ID" value="EAY20521.1"/>
    <property type="molecule type" value="Genomic_DNA"/>
</dbReference>
<gene>
    <name evidence="1" type="ORF">TVAG_238930</name>
</gene>
<dbReference type="InterPro" id="IPR053139">
    <property type="entry name" value="Surface_bspA-like"/>
</dbReference>
<dbReference type="VEuPathDB" id="TrichDB:TVAG_210990"/>
<dbReference type="InParanoid" id="A2DGC5"/>
<dbReference type="InterPro" id="IPR032675">
    <property type="entry name" value="LRR_dom_sf"/>
</dbReference>
<dbReference type="PANTHER" id="PTHR45661">
    <property type="entry name" value="SURFACE ANTIGEN"/>
    <property type="match status" value="1"/>
</dbReference>
<keyword evidence="2" id="KW-1185">Reference proteome</keyword>
<dbReference type="OrthoDB" id="6363818at2759"/>
<protein>
    <submittedName>
        <fullName evidence="1">Surface antigen BspA-like</fullName>
    </submittedName>
</protein>
<dbReference type="Gene3D" id="3.80.10.10">
    <property type="entry name" value="Ribonuclease Inhibitor"/>
    <property type="match status" value="1"/>
</dbReference>
<sequence>MRFLLFLLYKEIDPSCNSEDGKTLIKVNDTSQYLKISAKCEIIQSYCFSKLKSLSSFTFEDNPNLTTIGYSSFKECSNLTIVNLSICSKLTTIDNYAFYQCEKVTEILFPNGLSEIGICTFYNNYLVKFITIPATVKTMNSVVFDGLRRLENITFMIGLDSMVFSSCKIPSSFQIPENVSRVHGQAFDGCEITNISVHPLNQYLYVENNIIYSAN</sequence>